<evidence type="ECO:0000256" key="2">
    <source>
        <dbReference type="SAM" id="SignalP"/>
    </source>
</evidence>
<evidence type="ECO:0000313" key="3">
    <source>
        <dbReference type="EMBL" id="CAF2106094.1"/>
    </source>
</evidence>
<dbReference type="Proteomes" id="UP000676336">
    <property type="component" value="Unassembled WGS sequence"/>
</dbReference>
<protein>
    <recommendedName>
        <fullName evidence="6">Envelope protein</fullName>
    </recommendedName>
</protein>
<dbReference type="EMBL" id="CAJOBI010054748">
    <property type="protein sequence ID" value="CAF4388874.1"/>
    <property type="molecule type" value="Genomic_DNA"/>
</dbReference>
<evidence type="ECO:0000313" key="5">
    <source>
        <dbReference type="Proteomes" id="UP000663824"/>
    </source>
</evidence>
<reference evidence="3" key="1">
    <citation type="submission" date="2021-02" db="EMBL/GenBank/DDBJ databases">
        <authorList>
            <person name="Nowell W R."/>
        </authorList>
    </citation>
    <scope>NUCLEOTIDE SEQUENCE</scope>
</reference>
<evidence type="ECO:0008006" key="6">
    <source>
        <dbReference type="Google" id="ProtNLM"/>
    </source>
</evidence>
<feature type="chain" id="PRO_5036230665" description="Envelope protein" evidence="2">
    <location>
        <begin position="20"/>
        <end position="539"/>
    </location>
</feature>
<dbReference type="EMBL" id="CAJNRE010011966">
    <property type="protein sequence ID" value="CAF2106094.1"/>
    <property type="molecule type" value="Genomic_DNA"/>
</dbReference>
<comment type="caution">
    <text evidence="3">The sequence shown here is derived from an EMBL/GenBank/DDBJ whole genome shotgun (WGS) entry which is preliminary data.</text>
</comment>
<keyword evidence="1" id="KW-0472">Membrane</keyword>
<dbReference type="Proteomes" id="UP000663824">
    <property type="component" value="Unassembled WGS sequence"/>
</dbReference>
<name>A0A816TVR0_9BILA</name>
<proteinExistence type="predicted"/>
<gene>
    <name evidence="3" type="ORF">MBJ925_LOCUS23303</name>
    <name evidence="4" type="ORF">SMN809_LOCUS29915</name>
</gene>
<accession>A0A816TVR0</accession>
<keyword evidence="2" id="KW-0732">Signal</keyword>
<feature type="signal peptide" evidence="2">
    <location>
        <begin position="1"/>
        <end position="19"/>
    </location>
</feature>
<dbReference type="AlphaFoldDB" id="A0A816TVR0"/>
<organism evidence="3 5">
    <name type="scientific">Rotaria magnacalcarata</name>
    <dbReference type="NCBI Taxonomy" id="392030"/>
    <lineage>
        <taxon>Eukaryota</taxon>
        <taxon>Metazoa</taxon>
        <taxon>Spiralia</taxon>
        <taxon>Gnathifera</taxon>
        <taxon>Rotifera</taxon>
        <taxon>Eurotatoria</taxon>
        <taxon>Bdelloidea</taxon>
        <taxon>Philodinida</taxon>
        <taxon>Philodinidae</taxon>
        <taxon>Rotaria</taxon>
    </lineage>
</organism>
<evidence type="ECO:0000313" key="4">
    <source>
        <dbReference type="EMBL" id="CAF4388874.1"/>
    </source>
</evidence>
<keyword evidence="1" id="KW-0812">Transmembrane</keyword>
<keyword evidence="1" id="KW-1133">Transmembrane helix</keyword>
<evidence type="ECO:0000256" key="1">
    <source>
        <dbReference type="SAM" id="Phobius"/>
    </source>
</evidence>
<feature type="transmembrane region" description="Helical" evidence="1">
    <location>
        <begin position="495"/>
        <end position="515"/>
    </location>
</feature>
<sequence>MVGAARLIFLCFIVNSIRTVLLVSMQDLSKSDIIIDIKKGFALRRIGMYSANIIEEIVHTFIPIDNFCATSPQTNICVYGSLRTRTNVVPLATTMASRNTIHTLASYTSERVAALINKDVTRVLSQHHPDEILNNVKMAHFIRNEVYYDKNDDKTLATISAASTIHSNSNIPLLQPTPIEIILKQISNNKIGFEYLSQKDLEFFLSTVFSIIDNSYTISNAYESLDTFSDYILGQSVLALRYCSMVPLNAETSQPCIVVSTLFTRIPNDDKSIYMMYRLIPLPAIYNDETFIYTNLPKILGINVINERFMMWNEDTNDNQCLMSTIVHCKRMPISISLSNPSCVSQLLDERQTVTTMCHVSRSSYAGQNILRIADGLWYFNHIERPKLCTVYLSAKESMESINIIETSIIATSCGKTVQCADVQLPPSTCTKRRISIISNIPFHANNVQNFVLPIRNLTETLVASYHAQEKYNREEITTYITSKKSMFNRITQEIGTYILSVCFLILSIICGYIIKFIKYKVEREINNIETLLETVIKV</sequence>